<dbReference type="PROSITE" id="PS50943">
    <property type="entry name" value="HTH_CROC1"/>
    <property type="match status" value="1"/>
</dbReference>
<dbReference type="SMART" id="SM00530">
    <property type="entry name" value="HTH_XRE"/>
    <property type="match status" value="1"/>
</dbReference>
<dbReference type="InterPro" id="IPR010982">
    <property type="entry name" value="Lambda_DNA-bd_dom_sf"/>
</dbReference>
<dbReference type="EMBL" id="FOHB01000008">
    <property type="protein sequence ID" value="SES45736.1"/>
    <property type="molecule type" value="Genomic_DNA"/>
</dbReference>
<dbReference type="InterPro" id="IPR001387">
    <property type="entry name" value="Cro/C1-type_HTH"/>
</dbReference>
<gene>
    <name evidence="2" type="ORF">SAMN05216199_3838</name>
</gene>
<proteinExistence type="predicted"/>
<evidence type="ECO:0000259" key="1">
    <source>
        <dbReference type="PROSITE" id="PS50943"/>
    </source>
</evidence>
<evidence type="ECO:0000313" key="2">
    <source>
        <dbReference type="EMBL" id="SES45736.1"/>
    </source>
</evidence>
<reference evidence="3" key="1">
    <citation type="submission" date="2016-10" db="EMBL/GenBank/DDBJ databases">
        <authorList>
            <person name="Varghese N."/>
            <person name="Submissions S."/>
        </authorList>
    </citation>
    <scope>NUCLEOTIDE SEQUENCE [LARGE SCALE GENOMIC DNA]</scope>
    <source>
        <strain evidence="3">CGMCC 1.6963</strain>
    </source>
</reference>
<dbReference type="Gene3D" id="1.10.260.40">
    <property type="entry name" value="lambda repressor-like DNA-binding domains"/>
    <property type="match status" value="1"/>
</dbReference>
<dbReference type="RefSeq" id="WP_218144380.1">
    <property type="nucleotide sequence ID" value="NZ_FOHB01000008.1"/>
</dbReference>
<dbReference type="GO" id="GO:0003677">
    <property type="term" value="F:DNA binding"/>
    <property type="evidence" value="ECO:0007669"/>
    <property type="project" value="InterPro"/>
</dbReference>
<organism evidence="2 3">
    <name type="scientific">Pedococcus cremeus</name>
    <dbReference type="NCBI Taxonomy" id="587636"/>
    <lineage>
        <taxon>Bacteria</taxon>
        <taxon>Bacillati</taxon>
        <taxon>Actinomycetota</taxon>
        <taxon>Actinomycetes</taxon>
        <taxon>Micrococcales</taxon>
        <taxon>Intrasporangiaceae</taxon>
        <taxon>Pedococcus</taxon>
    </lineage>
</organism>
<dbReference type="SUPFAM" id="SSF47413">
    <property type="entry name" value="lambda repressor-like DNA-binding domains"/>
    <property type="match status" value="1"/>
</dbReference>
<dbReference type="CDD" id="cd00093">
    <property type="entry name" value="HTH_XRE"/>
    <property type="match status" value="1"/>
</dbReference>
<sequence length="244" mass="27242">MPNARLRNAMTAAEITSRGLAEAVGVDAKSVERWITKDRQPHPATRIKVAKLLGFEETYFWPALLGGEGASGATRAELVQFWARRNDVPPDVWRSLIEQTRDRMEILVYSGGFLVESFNLVDVIRAKSAEGVTVRLLLGDPASEAVRNRGKEEGLPTLPQRCQSTLEYLQEAVALPQVSIRVHSTPLYASQFRFDSSMLVNTHTYGSWAARSPVHHLQRVPSGQLFTYYSDTFDRVWATAKPVG</sequence>
<keyword evidence="3" id="KW-1185">Reference proteome</keyword>
<name>A0A1H9XHS3_9MICO</name>
<dbReference type="Proteomes" id="UP000199019">
    <property type="component" value="Unassembled WGS sequence"/>
</dbReference>
<evidence type="ECO:0000313" key="3">
    <source>
        <dbReference type="Proteomes" id="UP000199019"/>
    </source>
</evidence>
<accession>A0A1H9XHS3</accession>
<dbReference type="STRING" id="587636.SAMN05216199_3838"/>
<feature type="domain" description="HTH cro/C1-type" evidence="1">
    <location>
        <begin position="6"/>
        <end position="60"/>
    </location>
</feature>
<protein>
    <recommendedName>
        <fullName evidence="1">HTH cro/C1-type domain-containing protein</fullName>
    </recommendedName>
</protein>
<dbReference type="AlphaFoldDB" id="A0A1H9XHS3"/>